<sequence>MSKKMKNYGMLLMDYFNGHIDAKQILKRDDGKLINIPIKIYFRDYDELMPSERNFFHYCKGEVLCIGGGTGVHSLILQEKGFDVLAIDISEEACEIMKRRGVKKVKCIDFYEFDEGQYETIVLLGRNIGMVGTLDNLESFLKHLKCFIKEDGQILLNSVDLKTACDQDDLKYMKMNEEAGRYYGEVKYRTIYDDREGDTFNWLYLDNVILKEYASSVGMDCEILEQDDAGNYLVRLTKHTHLDFV</sequence>
<comment type="caution">
    <text evidence="1">The sequence shown here is derived from an EMBL/GenBank/DDBJ whole genome shotgun (WGS) entry which is preliminary data.</text>
</comment>
<dbReference type="EMBL" id="SLYC01000089">
    <property type="protein sequence ID" value="TCP92198.1"/>
    <property type="molecule type" value="Genomic_DNA"/>
</dbReference>
<dbReference type="GO" id="GO:0008168">
    <property type="term" value="F:methyltransferase activity"/>
    <property type="evidence" value="ECO:0007669"/>
    <property type="project" value="UniProtKB-KW"/>
</dbReference>
<organism evidence="1 2">
    <name type="scientific">Serpentinicella alkaliphila</name>
    <dbReference type="NCBI Taxonomy" id="1734049"/>
    <lineage>
        <taxon>Bacteria</taxon>
        <taxon>Bacillati</taxon>
        <taxon>Bacillota</taxon>
        <taxon>Clostridia</taxon>
        <taxon>Peptostreptococcales</taxon>
        <taxon>Natronincolaceae</taxon>
        <taxon>Serpentinicella</taxon>
    </lineage>
</organism>
<proteinExistence type="predicted"/>
<dbReference type="Gene3D" id="3.40.50.150">
    <property type="entry name" value="Vaccinia Virus protein VP39"/>
    <property type="match status" value="1"/>
</dbReference>
<dbReference type="CDD" id="cd02440">
    <property type="entry name" value="AdoMet_MTases"/>
    <property type="match status" value="1"/>
</dbReference>
<dbReference type="Proteomes" id="UP000295504">
    <property type="component" value="Unassembled WGS sequence"/>
</dbReference>
<keyword evidence="2" id="KW-1185">Reference proteome</keyword>
<name>A0A4R2T544_9FIRM</name>
<dbReference type="InterPro" id="IPR029063">
    <property type="entry name" value="SAM-dependent_MTases_sf"/>
</dbReference>
<gene>
    <name evidence="1" type="ORF">EDD79_10891</name>
</gene>
<keyword evidence="1" id="KW-0489">Methyltransferase</keyword>
<dbReference type="RefSeq" id="WP_132849890.1">
    <property type="nucleotide sequence ID" value="NZ_CP058648.1"/>
</dbReference>
<protein>
    <submittedName>
        <fullName evidence="1">Methyltransferase family protein</fullName>
    </submittedName>
</protein>
<dbReference type="OrthoDB" id="9804312at2"/>
<evidence type="ECO:0000313" key="1">
    <source>
        <dbReference type="EMBL" id="TCP92198.1"/>
    </source>
</evidence>
<evidence type="ECO:0000313" key="2">
    <source>
        <dbReference type="Proteomes" id="UP000295504"/>
    </source>
</evidence>
<dbReference type="SUPFAM" id="SSF53335">
    <property type="entry name" value="S-adenosyl-L-methionine-dependent methyltransferases"/>
    <property type="match status" value="1"/>
</dbReference>
<reference evidence="1 2" key="1">
    <citation type="submission" date="2019-03" db="EMBL/GenBank/DDBJ databases">
        <title>Genomic Encyclopedia of Type Strains, Phase IV (KMG-IV): sequencing the most valuable type-strain genomes for metagenomic binning, comparative biology and taxonomic classification.</title>
        <authorList>
            <person name="Goeker M."/>
        </authorList>
    </citation>
    <scope>NUCLEOTIDE SEQUENCE [LARGE SCALE GENOMIC DNA]</scope>
    <source>
        <strain evidence="1 2">DSM 100013</strain>
    </source>
</reference>
<dbReference type="AlphaFoldDB" id="A0A4R2T544"/>
<dbReference type="Pfam" id="PF13489">
    <property type="entry name" value="Methyltransf_23"/>
    <property type="match status" value="1"/>
</dbReference>
<accession>A0A4R2T544</accession>
<keyword evidence="1" id="KW-0808">Transferase</keyword>
<dbReference type="GO" id="GO:0032259">
    <property type="term" value="P:methylation"/>
    <property type="evidence" value="ECO:0007669"/>
    <property type="project" value="UniProtKB-KW"/>
</dbReference>